<feature type="region of interest" description="Disordered" evidence="1">
    <location>
        <begin position="398"/>
        <end position="418"/>
    </location>
</feature>
<dbReference type="EMBL" id="JARJCW010000085">
    <property type="protein sequence ID" value="KAJ7196197.1"/>
    <property type="molecule type" value="Genomic_DNA"/>
</dbReference>
<feature type="region of interest" description="Disordered" evidence="1">
    <location>
        <begin position="522"/>
        <end position="541"/>
    </location>
</feature>
<accession>A0AAD6UXV1</accession>
<reference evidence="2" key="1">
    <citation type="submission" date="2023-03" db="EMBL/GenBank/DDBJ databases">
        <title>Massive genome expansion in bonnet fungi (Mycena s.s.) driven by repeated elements and novel gene families across ecological guilds.</title>
        <authorList>
            <consortium name="Lawrence Berkeley National Laboratory"/>
            <person name="Harder C.B."/>
            <person name="Miyauchi S."/>
            <person name="Viragh M."/>
            <person name="Kuo A."/>
            <person name="Thoen E."/>
            <person name="Andreopoulos B."/>
            <person name="Lu D."/>
            <person name="Skrede I."/>
            <person name="Drula E."/>
            <person name="Henrissat B."/>
            <person name="Morin E."/>
            <person name="Kohler A."/>
            <person name="Barry K."/>
            <person name="LaButti K."/>
            <person name="Morin E."/>
            <person name="Salamov A."/>
            <person name="Lipzen A."/>
            <person name="Mereny Z."/>
            <person name="Hegedus B."/>
            <person name="Baldrian P."/>
            <person name="Stursova M."/>
            <person name="Weitz H."/>
            <person name="Taylor A."/>
            <person name="Grigoriev I.V."/>
            <person name="Nagy L.G."/>
            <person name="Martin F."/>
            <person name="Kauserud H."/>
        </authorList>
    </citation>
    <scope>NUCLEOTIDE SEQUENCE</scope>
    <source>
        <strain evidence="2">9144</strain>
    </source>
</reference>
<comment type="caution">
    <text evidence="2">The sequence shown here is derived from an EMBL/GenBank/DDBJ whole genome shotgun (WGS) entry which is preliminary data.</text>
</comment>
<protein>
    <submittedName>
        <fullName evidence="2">Uncharacterized protein</fullName>
    </submittedName>
</protein>
<sequence>MFHFSGQKMRKTADHQCINPQTGLRTVIEIFSSEAIRKLPAHPASRRPPHTHAMRVPKTKEAARAREKQKTVAAQTEIDHTDPEYAPLSDEEADAPEPRAFSSRAKKPEELAARKRRHENSDLYDKTDNRSRTSKWRDENQITKKARIINSQPSIANLFKRVEKQQLMPAKEVSIVDSPDVQQHVLGPIHPPSSSELPAAKHVQVDSDSDVEMISAPADTSSPDVPPVPLVEQPFGGVESALPDVSSPTAPAPTSDSESDAGYSTGDSEDEKKIHQLSLAAIEDTFRKFEAKIKKYRKTHLSPRALTAMTLEKGAQRMVMINGLTEFNVQRRRREIERAKLALKIDNAPRPQQPKLRLRLRKMNPSIAASKTVANQFSKTKYWAQKLRSAARIFSESGKLPENNQGKGARHKTHFDDPDVKPRLQAFARGLVPENEGGFKGRIAPDKLRRYVNEHLFPELEIDDTIGVTTATAWLKKLGYRLRRYQKGIYYDGHERPDVVQKRNEFIKDVFTCLNNAYQYEDEKPDEAGTSHRKTGPSNLQEIPPTLKAGDTIYYPIFHDESTIHANDQSHFVWETDDQHELRQKSRGRLIHVSDFIIEHCGRLVLTAEEIEREELLPKRPLSPAELEAERVRLEAEAVAAAAAAEKQRIALEQGKKPRKKPAPKEKQAPKARPATDRTAEGLEWTPPPPPAPFKRYRCEQYDACCIIQPGAKHDPYWDMPQLIAQTKRALDIFEAKYPSGRGVWIFDCSSAHEAFAVDALVAHKMNRSPGGKQPKMHATYIPATGERQSMVFEPGDNAVDAEGKSLVGQPKGMEQVLRERGLLDVLNAAADKRKSGSTVVGTCRECAKSQKARDLEAKARREGLDLEDAAEGGAFDDDDENGRPVSVSVQMARSPQLRNWFQSALKLSHWTVFDAFSDTAIGTWTPTATVSIRNKLRGLSKNIPLIAAFLLLMLRCSNHCNLRLPRP</sequence>
<dbReference type="PANTHER" id="PTHR35871">
    <property type="entry name" value="EXPRESSED PROTEIN"/>
    <property type="match status" value="1"/>
</dbReference>
<feature type="region of interest" description="Disordered" evidence="1">
    <location>
        <begin position="39"/>
        <end position="139"/>
    </location>
</feature>
<feature type="compositionally biased region" description="Basic and acidic residues" evidence="1">
    <location>
        <begin position="106"/>
        <end position="139"/>
    </location>
</feature>
<feature type="compositionally biased region" description="Basic and acidic residues" evidence="1">
    <location>
        <begin position="58"/>
        <end position="70"/>
    </location>
</feature>
<dbReference type="Proteomes" id="UP001219525">
    <property type="component" value="Unassembled WGS sequence"/>
</dbReference>
<evidence type="ECO:0000313" key="3">
    <source>
        <dbReference type="Proteomes" id="UP001219525"/>
    </source>
</evidence>
<gene>
    <name evidence="2" type="ORF">GGX14DRAFT_403401</name>
</gene>
<feature type="compositionally biased region" description="Basic residues" evidence="1">
    <location>
        <begin position="44"/>
        <end position="57"/>
    </location>
</feature>
<dbReference type="PANTHER" id="PTHR35871:SF1">
    <property type="entry name" value="CXC1-LIKE CYSTEINE CLUSTER ASSOCIATED WITH KDZ TRANSPOSASES DOMAIN-CONTAINING PROTEIN"/>
    <property type="match status" value="1"/>
</dbReference>
<name>A0AAD6UXV1_9AGAR</name>
<organism evidence="2 3">
    <name type="scientific">Mycena pura</name>
    <dbReference type="NCBI Taxonomy" id="153505"/>
    <lineage>
        <taxon>Eukaryota</taxon>
        <taxon>Fungi</taxon>
        <taxon>Dikarya</taxon>
        <taxon>Basidiomycota</taxon>
        <taxon>Agaricomycotina</taxon>
        <taxon>Agaricomycetes</taxon>
        <taxon>Agaricomycetidae</taxon>
        <taxon>Agaricales</taxon>
        <taxon>Marasmiineae</taxon>
        <taxon>Mycenaceae</taxon>
        <taxon>Mycena</taxon>
    </lineage>
</organism>
<feature type="region of interest" description="Disordered" evidence="1">
    <location>
        <begin position="215"/>
        <end position="272"/>
    </location>
</feature>
<dbReference type="AlphaFoldDB" id="A0AAD6UXV1"/>
<keyword evidence="3" id="KW-1185">Reference proteome</keyword>
<proteinExistence type="predicted"/>
<feature type="region of interest" description="Disordered" evidence="1">
    <location>
        <begin position="651"/>
        <end position="690"/>
    </location>
</feature>
<feature type="compositionally biased region" description="Basic and acidic residues" evidence="1">
    <location>
        <begin position="663"/>
        <end position="681"/>
    </location>
</feature>
<feature type="compositionally biased region" description="Low complexity" evidence="1">
    <location>
        <begin position="243"/>
        <end position="256"/>
    </location>
</feature>
<evidence type="ECO:0000313" key="2">
    <source>
        <dbReference type="EMBL" id="KAJ7196197.1"/>
    </source>
</evidence>
<evidence type="ECO:0000256" key="1">
    <source>
        <dbReference type="SAM" id="MobiDB-lite"/>
    </source>
</evidence>